<feature type="domain" description="Mur ligase central" evidence="17">
    <location>
        <begin position="113"/>
        <end position="299"/>
    </location>
</feature>
<dbReference type="Pfam" id="PF02875">
    <property type="entry name" value="Mur_ligase_C"/>
    <property type="match status" value="1"/>
</dbReference>
<dbReference type="PANTHER" id="PTHR43445">
    <property type="entry name" value="UDP-N-ACETYLMURAMATE--L-ALANINE LIGASE-RELATED"/>
    <property type="match status" value="1"/>
</dbReference>
<evidence type="ECO:0000256" key="4">
    <source>
        <dbReference type="ARBA" id="ARBA00022490"/>
    </source>
</evidence>
<dbReference type="Gene3D" id="3.40.1190.10">
    <property type="entry name" value="Mur-like, catalytic domain"/>
    <property type="match status" value="1"/>
</dbReference>
<comment type="pathway">
    <text evidence="2 14">Cell wall biogenesis; peptidoglycan biosynthesis.</text>
</comment>
<dbReference type="GO" id="GO:0008763">
    <property type="term" value="F:UDP-N-acetylmuramate-L-alanine ligase activity"/>
    <property type="evidence" value="ECO:0007669"/>
    <property type="project" value="UniProtKB-UniRule"/>
</dbReference>
<comment type="function">
    <text evidence="14">Cell wall formation.</text>
</comment>
<gene>
    <name evidence="14" type="primary">murC</name>
    <name evidence="18" type="ORF">CU669_05895</name>
</gene>
<feature type="domain" description="Mur ligase N-terminal catalytic" evidence="15">
    <location>
        <begin position="10"/>
        <end position="107"/>
    </location>
</feature>
<evidence type="ECO:0000259" key="16">
    <source>
        <dbReference type="Pfam" id="PF02875"/>
    </source>
</evidence>
<dbReference type="Pfam" id="PF01225">
    <property type="entry name" value="Mur_ligase"/>
    <property type="match status" value="1"/>
</dbReference>
<evidence type="ECO:0000313" key="19">
    <source>
        <dbReference type="Proteomes" id="UP000251075"/>
    </source>
</evidence>
<evidence type="ECO:0000256" key="11">
    <source>
        <dbReference type="ARBA" id="ARBA00023306"/>
    </source>
</evidence>
<comment type="catalytic activity">
    <reaction evidence="13 14">
        <text>UDP-N-acetyl-alpha-D-muramate + L-alanine + ATP = UDP-N-acetyl-alpha-D-muramoyl-L-alanine + ADP + phosphate + H(+)</text>
        <dbReference type="Rhea" id="RHEA:23372"/>
        <dbReference type="ChEBI" id="CHEBI:15378"/>
        <dbReference type="ChEBI" id="CHEBI:30616"/>
        <dbReference type="ChEBI" id="CHEBI:43474"/>
        <dbReference type="ChEBI" id="CHEBI:57972"/>
        <dbReference type="ChEBI" id="CHEBI:70757"/>
        <dbReference type="ChEBI" id="CHEBI:83898"/>
        <dbReference type="ChEBI" id="CHEBI:456216"/>
        <dbReference type="EC" id="6.3.2.8"/>
    </reaction>
</comment>
<evidence type="ECO:0000256" key="14">
    <source>
        <dbReference type="HAMAP-Rule" id="MF_00046"/>
    </source>
</evidence>
<evidence type="ECO:0000256" key="12">
    <source>
        <dbReference type="ARBA" id="ARBA00023316"/>
    </source>
</evidence>
<keyword evidence="8 14" id="KW-0067">ATP-binding</keyword>
<keyword evidence="12 14" id="KW-0961">Cell wall biogenesis/degradation</keyword>
<feature type="domain" description="Mur ligase C-terminal" evidence="16">
    <location>
        <begin position="321"/>
        <end position="451"/>
    </location>
</feature>
<dbReference type="InterPro" id="IPR000713">
    <property type="entry name" value="Mur_ligase_N"/>
</dbReference>
<comment type="similarity">
    <text evidence="14">Belongs to the MurCDEF family.</text>
</comment>
<evidence type="ECO:0000256" key="7">
    <source>
        <dbReference type="ARBA" id="ARBA00022741"/>
    </source>
</evidence>
<reference evidence="18 19" key="1">
    <citation type="submission" date="2017-11" db="EMBL/GenBank/DDBJ databases">
        <title>Draft genome sequence of magnetotactic bacterium Magnetospirillum kuznetsovii LBB-42.</title>
        <authorList>
            <person name="Grouzdev D.S."/>
            <person name="Rysina M.S."/>
            <person name="Baslerov R.V."/>
            <person name="Koziaeva V."/>
        </authorList>
    </citation>
    <scope>NUCLEOTIDE SEQUENCE [LARGE SCALE GENOMIC DNA]</scope>
    <source>
        <strain evidence="18 19">LBB-42</strain>
    </source>
</reference>
<evidence type="ECO:0000256" key="6">
    <source>
        <dbReference type="ARBA" id="ARBA00022618"/>
    </source>
</evidence>
<evidence type="ECO:0000256" key="8">
    <source>
        <dbReference type="ARBA" id="ARBA00022840"/>
    </source>
</evidence>
<dbReference type="GO" id="GO:0005737">
    <property type="term" value="C:cytoplasm"/>
    <property type="evidence" value="ECO:0007669"/>
    <property type="project" value="UniProtKB-SubCell"/>
</dbReference>
<dbReference type="HAMAP" id="MF_00046">
    <property type="entry name" value="MurC"/>
    <property type="match status" value="1"/>
</dbReference>
<proteinExistence type="inferred from homology"/>
<evidence type="ECO:0000259" key="15">
    <source>
        <dbReference type="Pfam" id="PF01225"/>
    </source>
</evidence>
<dbReference type="Gene3D" id="3.90.190.20">
    <property type="entry name" value="Mur ligase, C-terminal domain"/>
    <property type="match status" value="1"/>
</dbReference>
<name>A0A364P0T2_9PROT</name>
<dbReference type="UniPathway" id="UPA00219"/>
<dbReference type="SUPFAM" id="SSF53244">
    <property type="entry name" value="MurD-like peptide ligases, peptide-binding domain"/>
    <property type="match status" value="1"/>
</dbReference>
<dbReference type="Proteomes" id="UP000251075">
    <property type="component" value="Unassembled WGS sequence"/>
</dbReference>
<keyword evidence="9 14" id="KW-0133">Cell shape</keyword>
<organism evidence="18 19">
    <name type="scientific">Paramagnetospirillum kuznetsovii</name>
    <dbReference type="NCBI Taxonomy" id="2053833"/>
    <lineage>
        <taxon>Bacteria</taxon>
        <taxon>Pseudomonadati</taxon>
        <taxon>Pseudomonadota</taxon>
        <taxon>Alphaproteobacteria</taxon>
        <taxon>Rhodospirillales</taxon>
        <taxon>Magnetospirillaceae</taxon>
        <taxon>Paramagnetospirillum</taxon>
    </lineage>
</organism>
<dbReference type="NCBIfam" id="TIGR01082">
    <property type="entry name" value="murC"/>
    <property type="match status" value="1"/>
</dbReference>
<dbReference type="InterPro" id="IPR005758">
    <property type="entry name" value="UDP-N-AcMur_Ala_ligase_MurC"/>
</dbReference>
<dbReference type="InterPro" id="IPR004101">
    <property type="entry name" value="Mur_ligase_C"/>
</dbReference>
<dbReference type="Pfam" id="PF08245">
    <property type="entry name" value="Mur_ligase_M"/>
    <property type="match status" value="1"/>
</dbReference>
<keyword evidence="11 14" id="KW-0131">Cell cycle</keyword>
<dbReference type="RefSeq" id="WP_112142896.1">
    <property type="nucleotide sequence ID" value="NZ_PGTO01000003.1"/>
</dbReference>
<feature type="binding site" evidence="14">
    <location>
        <begin position="115"/>
        <end position="121"/>
    </location>
    <ligand>
        <name>ATP</name>
        <dbReference type="ChEBI" id="CHEBI:30616"/>
    </ligand>
</feature>
<evidence type="ECO:0000256" key="13">
    <source>
        <dbReference type="ARBA" id="ARBA00047833"/>
    </source>
</evidence>
<evidence type="ECO:0000256" key="9">
    <source>
        <dbReference type="ARBA" id="ARBA00022960"/>
    </source>
</evidence>
<dbReference type="AlphaFoldDB" id="A0A364P0T2"/>
<dbReference type="EC" id="6.3.2.8" evidence="3 14"/>
<evidence type="ECO:0000259" key="17">
    <source>
        <dbReference type="Pfam" id="PF08245"/>
    </source>
</evidence>
<evidence type="ECO:0000256" key="10">
    <source>
        <dbReference type="ARBA" id="ARBA00022984"/>
    </source>
</evidence>
<dbReference type="SUPFAM" id="SSF53623">
    <property type="entry name" value="MurD-like peptide ligases, catalytic domain"/>
    <property type="match status" value="1"/>
</dbReference>
<dbReference type="GO" id="GO:0005524">
    <property type="term" value="F:ATP binding"/>
    <property type="evidence" value="ECO:0007669"/>
    <property type="project" value="UniProtKB-UniRule"/>
</dbReference>
<keyword evidence="7 14" id="KW-0547">Nucleotide-binding</keyword>
<dbReference type="SUPFAM" id="SSF51984">
    <property type="entry name" value="MurCD N-terminal domain"/>
    <property type="match status" value="1"/>
</dbReference>
<dbReference type="GO" id="GO:0009252">
    <property type="term" value="P:peptidoglycan biosynthetic process"/>
    <property type="evidence" value="ECO:0007669"/>
    <property type="project" value="UniProtKB-UniRule"/>
</dbReference>
<dbReference type="GO" id="GO:0051301">
    <property type="term" value="P:cell division"/>
    <property type="evidence" value="ECO:0007669"/>
    <property type="project" value="UniProtKB-KW"/>
</dbReference>
<evidence type="ECO:0000256" key="1">
    <source>
        <dbReference type="ARBA" id="ARBA00004496"/>
    </source>
</evidence>
<protein>
    <recommendedName>
        <fullName evidence="3 14">UDP-N-acetylmuramate--L-alanine ligase</fullName>
        <ecNumber evidence="3 14">6.3.2.8</ecNumber>
    </recommendedName>
    <alternativeName>
        <fullName evidence="14">UDP-N-acetylmuramoyl-L-alanine synthetase</fullName>
    </alternativeName>
</protein>
<evidence type="ECO:0000256" key="5">
    <source>
        <dbReference type="ARBA" id="ARBA00022598"/>
    </source>
</evidence>
<evidence type="ECO:0000256" key="3">
    <source>
        <dbReference type="ARBA" id="ARBA00012211"/>
    </source>
</evidence>
<dbReference type="InterPro" id="IPR036565">
    <property type="entry name" value="Mur-like_cat_sf"/>
</dbReference>
<dbReference type="InterPro" id="IPR036615">
    <property type="entry name" value="Mur_ligase_C_dom_sf"/>
</dbReference>
<dbReference type="InterPro" id="IPR050061">
    <property type="entry name" value="MurCDEF_pg_biosynth"/>
</dbReference>
<dbReference type="Gene3D" id="3.40.50.720">
    <property type="entry name" value="NAD(P)-binding Rossmann-like Domain"/>
    <property type="match status" value="1"/>
</dbReference>
<comment type="caution">
    <text evidence="18">The sequence shown here is derived from an EMBL/GenBank/DDBJ whole genome shotgun (WGS) entry which is preliminary data.</text>
</comment>
<keyword evidence="10 14" id="KW-0573">Peptidoglycan synthesis</keyword>
<dbReference type="GO" id="GO:0008360">
    <property type="term" value="P:regulation of cell shape"/>
    <property type="evidence" value="ECO:0007669"/>
    <property type="project" value="UniProtKB-KW"/>
</dbReference>
<keyword evidence="5 14" id="KW-0436">Ligase</keyword>
<dbReference type="EMBL" id="PGTO01000003">
    <property type="protein sequence ID" value="RAU22913.1"/>
    <property type="molecule type" value="Genomic_DNA"/>
</dbReference>
<sequence length="472" mass="50206">MRHMPLSIGTIHFVGIGGIGMSGIAEILHNLGYAVQGTDIADNYNVERLRKKGITVHIGHTAEALGEARVVVVSSAVKPDNPEVVAARAKLVPVVRRAEMLAELMRLKAAIAIGGTHGKTTTTSMIAALLDAAHMDPTVINGGIINAYGTNARLGASDWMVVEADESDGSFIKLPSTAVVVTNIDPEHMDYYGSFDKLRDAFRTFVENIPFYGFAAMCIDHPEVQALIAKVPDRKIVTYGFSPQALVRASNVRTGADGARYDVTITDRVTERVRCIEDIHLPMFGEHNILNSLAAVAVATQLGLANDVVKKAMGSFAGVKRRFTKTGEAKGVTVIDDYGHHPVEIAAVLKAARSATSGNVIAVVQPHRYSRLSNLFAEFCTCFNDADTVVVADVYAAGEQPIKGFDKIGLVKGLQEHGHRHAVGLSGPKELAAVVNGIARPGDMVVCLGAGNITGWAHALPAELAALPEPAE</sequence>
<accession>A0A364P0T2</accession>
<dbReference type="InterPro" id="IPR013221">
    <property type="entry name" value="Mur_ligase_cen"/>
</dbReference>
<keyword evidence="19" id="KW-1185">Reference proteome</keyword>
<dbReference type="PANTHER" id="PTHR43445:SF3">
    <property type="entry name" value="UDP-N-ACETYLMURAMATE--L-ALANINE LIGASE"/>
    <property type="match status" value="1"/>
</dbReference>
<evidence type="ECO:0000256" key="2">
    <source>
        <dbReference type="ARBA" id="ARBA00004752"/>
    </source>
</evidence>
<evidence type="ECO:0000313" key="18">
    <source>
        <dbReference type="EMBL" id="RAU22913.1"/>
    </source>
</evidence>
<keyword evidence="4 14" id="KW-0963">Cytoplasm</keyword>
<keyword evidence="6 14" id="KW-0132">Cell division</keyword>
<dbReference type="GO" id="GO:0071555">
    <property type="term" value="P:cell wall organization"/>
    <property type="evidence" value="ECO:0007669"/>
    <property type="project" value="UniProtKB-KW"/>
</dbReference>
<comment type="subcellular location">
    <subcellularLocation>
        <location evidence="1 14">Cytoplasm</location>
    </subcellularLocation>
</comment>
<dbReference type="OrthoDB" id="9804126at2"/>